<keyword evidence="1" id="KW-1133">Transmembrane helix</keyword>
<keyword evidence="1" id="KW-0472">Membrane</keyword>
<feature type="transmembrane region" description="Helical" evidence="1">
    <location>
        <begin position="61"/>
        <end position="79"/>
    </location>
</feature>
<protein>
    <recommendedName>
        <fullName evidence="2">Signal transduction histidine kinase internal region domain-containing protein</fullName>
    </recommendedName>
</protein>
<dbReference type="SUPFAM" id="SSF55874">
    <property type="entry name" value="ATPase domain of HSP90 chaperone/DNA topoisomerase II/histidine kinase"/>
    <property type="match status" value="1"/>
</dbReference>
<accession>A0ABS4EVL2</accession>
<reference evidence="3 4" key="1">
    <citation type="submission" date="2021-03" db="EMBL/GenBank/DDBJ databases">
        <title>Genomic Encyclopedia of Type Strains, Phase IV (KMG-IV): sequencing the most valuable type-strain genomes for metagenomic binning, comparative biology and taxonomic classification.</title>
        <authorList>
            <person name="Goeker M."/>
        </authorList>
    </citation>
    <scope>NUCLEOTIDE SEQUENCE [LARGE SCALE GENOMIC DNA]</scope>
    <source>
        <strain evidence="3 4">DSM 26427</strain>
    </source>
</reference>
<dbReference type="RefSeq" id="WP_209856870.1">
    <property type="nucleotide sequence ID" value="NZ_JAGGJV010000013.1"/>
</dbReference>
<comment type="caution">
    <text evidence="3">The sequence shown here is derived from an EMBL/GenBank/DDBJ whole genome shotgun (WGS) entry which is preliminary data.</text>
</comment>
<organism evidence="3 4">
    <name type="scientific">Rhizobium herbae</name>
    <dbReference type="NCBI Taxonomy" id="508661"/>
    <lineage>
        <taxon>Bacteria</taxon>
        <taxon>Pseudomonadati</taxon>
        <taxon>Pseudomonadota</taxon>
        <taxon>Alphaproteobacteria</taxon>
        <taxon>Hyphomicrobiales</taxon>
        <taxon>Rhizobiaceae</taxon>
        <taxon>Rhizobium/Agrobacterium group</taxon>
        <taxon>Rhizobium</taxon>
    </lineage>
</organism>
<name>A0ABS4EVL2_9HYPH</name>
<dbReference type="PANTHER" id="PTHR34220:SF7">
    <property type="entry name" value="SENSOR HISTIDINE KINASE YPDA"/>
    <property type="match status" value="1"/>
</dbReference>
<feature type="transmembrane region" description="Helical" evidence="1">
    <location>
        <begin position="127"/>
        <end position="149"/>
    </location>
</feature>
<feature type="transmembrane region" description="Helical" evidence="1">
    <location>
        <begin position="86"/>
        <end position="107"/>
    </location>
</feature>
<evidence type="ECO:0000256" key="1">
    <source>
        <dbReference type="SAM" id="Phobius"/>
    </source>
</evidence>
<dbReference type="Gene3D" id="3.30.565.10">
    <property type="entry name" value="Histidine kinase-like ATPase, C-terminal domain"/>
    <property type="match status" value="1"/>
</dbReference>
<keyword evidence="1" id="KW-0812">Transmembrane</keyword>
<dbReference type="Pfam" id="PF06580">
    <property type="entry name" value="His_kinase"/>
    <property type="match status" value="1"/>
</dbReference>
<dbReference type="InterPro" id="IPR050640">
    <property type="entry name" value="Bact_2-comp_sensor_kinase"/>
</dbReference>
<feature type="transmembrane region" description="Helical" evidence="1">
    <location>
        <begin position="27"/>
        <end position="49"/>
    </location>
</feature>
<sequence>MTLDHAQTSLSSALADAPGPTVFGREVVTLGVAFAAALFVVSSVVWGIAGVDPFQSALGKMVGITGDAVLAVMITLVLWQIRARSLGLKALVACCLSLAAAPISGLIDWGFHIFCVWPRSVPFNAQYFAQVVVFTTSELFGWSCLYLALQYNSQMRESEKHLAAVREEALYARMRALQYQVNPHFLFNTLNSVAGLMEEGSTETARDMVLRLANFLRRTLALDPMADVRLDAEIELQLDYLRIEEARFSDRLEIRLEVDPSLRAARVPGLILQPLVENAVKHGVAQTPGAAILIIGARRDGDGSLRLWVENSVPSGETSGTEGMGIGLANVANRLAARYAGAGACIAVPAGHGRNRVEIRMPLVR</sequence>
<dbReference type="Proteomes" id="UP000823786">
    <property type="component" value="Unassembled WGS sequence"/>
</dbReference>
<evidence type="ECO:0000313" key="3">
    <source>
        <dbReference type="EMBL" id="MBP1861989.1"/>
    </source>
</evidence>
<evidence type="ECO:0000313" key="4">
    <source>
        <dbReference type="Proteomes" id="UP000823786"/>
    </source>
</evidence>
<dbReference type="InterPro" id="IPR036890">
    <property type="entry name" value="HATPase_C_sf"/>
</dbReference>
<dbReference type="EMBL" id="JAGGJV010000013">
    <property type="protein sequence ID" value="MBP1861989.1"/>
    <property type="molecule type" value="Genomic_DNA"/>
</dbReference>
<evidence type="ECO:0000259" key="2">
    <source>
        <dbReference type="Pfam" id="PF06580"/>
    </source>
</evidence>
<dbReference type="PANTHER" id="PTHR34220">
    <property type="entry name" value="SENSOR HISTIDINE KINASE YPDA"/>
    <property type="match status" value="1"/>
</dbReference>
<gene>
    <name evidence="3" type="ORF">J2Z75_005520</name>
</gene>
<proteinExistence type="predicted"/>
<keyword evidence="4" id="KW-1185">Reference proteome</keyword>
<dbReference type="InterPro" id="IPR010559">
    <property type="entry name" value="Sig_transdc_His_kin_internal"/>
</dbReference>
<feature type="domain" description="Signal transduction histidine kinase internal region" evidence="2">
    <location>
        <begin position="172"/>
        <end position="252"/>
    </location>
</feature>